<dbReference type="InterPro" id="IPR034714">
    <property type="entry name" value="TagA_TarA"/>
</dbReference>
<gene>
    <name evidence="6" type="ORF">ABID56_002341</name>
</gene>
<keyword evidence="4 5" id="KW-0961">Cell wall biogenesis/degradation</keyword>
<dbReference type="EMBL" id="JBEPMX010000014">
    <property type="protein sequence ID" value="MET3684215.1"/>
    <property type="molecule type" value="Genomic_DNA"/>
</dbReference>
<dbReference type="Pfam" id="PF03808">
    <property type="entry name" value="Glyco_tran_WecG"/>
    <property type="match status" value="1"/>
</dbReference>
<dbReference type="GO" id="GO:0047244">
    <property type="term" value="F:N-acetylglucosaminyldiphosphoundecaprenol N-acetyl-beta-D-mannosaminyltransferase activity"/>
    <property type="evidence" value="ECO:0007669"/>
    <property type="project" value="UniProtKB-EC"/>
</dbReference>
<dbReference type="InterPro" id="IPR004629">
    <property type="entry name" value="WecG_TagA_CpsF"/>
</dbReference>
<accession>A0ABV2KXA5</accession>
<organism evidence="6 7">
    <name type="scientific">Alkalibacillus flavidus</name>
    <dbReference type="NCBI Taxonomy" id="546021"/>
    <lineage>
        <taxon>Bacteria</taxon>
        <taxon>Bacillati</taxon>
        <taxon>Bacillota</taxon>
        <taxon>Bacilli</taxon>
        <taxon>Bacillales</taxon>
        <taxon>Bacillaceae</taxon>
        <taxon>Alkalibacillus</taxon>
    </lineage>
</organism>
<reference evidence="6 7" key="1">
    <citation type="submission" date="2024-06" db="EMBL/GenBank/DDBJ databases">
        <title>Genomic Encyclopedia of Type Strains, Phase IV (KMG-IV): sequencing the most valuable type-strain genomes for metagenomic binning, comparative biology and taxonomic classification.</title>
        <authorList>
            <person name="Goeker M."/>
        </authorList>
    </citation>
    <scope>NUCLEOTIDE SEQUENCE [LARGE SCALE GENOMIC DNA]</scope>
    <source>
        <strain evidence="6 7">DSM 23520</strain>
    </source>
</reference>
<protein>
    <recommendedName>
        <fullName evidence="5">N-acetylglucosaminyldiphosphoundecaprenol N-acetyl-beta-D-mannosaminyltransferase</fullName>
        <ecNumber evidence="5">2.4.1.187</ecNumber>
    </recommendedName>
    <alternativeName>
        <fullName evidence="5">N-acetylmannosaminyltransferase</fullName>
    </alternativeName>
    <alternativeName>
        <fullName evidence="5">UDP-N-acetylmannosamine transferase</fullName>
    </alternativeName>
    <alternativeName>
        <fullName evidence="5">UDP-N-acetylmannosamine:N-acetylglucosaminyl pyrophosphorylundecaprenol N-acetylmannosaminyltransferase</fullName>
    </alternativeName>
</protein>
<evidence type="ECO:0000256" key="3">
    <source>
        <dbReference type="ARBA" id="ARBA00022944"/>
    </source>
</evidence>
<keyword evidence="2 5" id="KW-0808">Transferase</keyword>
<comment type="similarity">
    <text evidence="5">Belongs to the glycosyltransferase 26 family. TagA/TarA subfamily.</text>
</comment>
<dbReference type="PANTHER" id="PTHR34136">
    <property type="match status" value="1"/>
</dbReference>
<proteinExistence type="inferred from homology"/>
<comment type="pathway">
    <text evidence="5">Cell wall biogenesis; teichoic acid biosynthesis.</text>
</comment>
<dbReference type="Proteomes" id="UP001549167">
    <property type="component" value="Unassembled WGS sequence"/>
</dbReference>
<comment type="caution">
    <text evidence="6">The sequence shown here is derived from an EMBL/GenBank/DDBJ whole genome shotgun (WGS) entry which is preliminary data.</text>
</comment>
<dbReference type="NCBIfam" id="TIGR00696">
    <property type="entry name" value="wecG_tagA_cpsF"/>
    <property type="match status" value="1"/>
</dbReference>
<evidence type="ECO:0000256" key="5">
    <source>
        <dbReference type="HAMAP-Rule" id="MF_02070"/>
    </source>
</evidence>
<keyword evidence="3 5" id="KW-0777">Teichoic acid biosynthesis</keyword>
<evidence type="ECO:0000256" key="1">
    <source>
        <dbReference type="ARBA" id="ARBA00022676"/>
    </source>
</evidence>
<dbReference type="HAMAP" id="MF_02070">
    <property type="entry name" value="TagA_TarA"/>
    <property type="match status" value="1"/>
</dbReference>
<evidence type="ECO:0000256" key="2">
    <source>
        <dbReference type="ARBA" id="ARBA00022679"/>
    </source>
</evidence>
<comment type="catalytic activity">
    <reaction evidence="5">
        <text>UDP-N-acetyl-alpha-D-mannosamine + N-acetyl-alpha-D-glucosaminyl-di-trans,octa-cis-undecaprenyl diphosphate = N-acetyl-beta-D-mannosaminyl-(1-&gt;4)-N-acetyl-alpha-D-glucosaminyl di-trans,octa-cis-undecaprenyl diphosphate + UDP + H(+)</text>
        <dbReference type="Rhea" id="RHEA:16053"/>
        <dbReference type="ChEBI" id="CHEBI:15378"/>
        <dbReference type="ChEBI" id="CHEBI:58223"/>
        <dbReference type="ChEBI" id="CHEBI:62959"/>
        <dbReference type="ChEBI" id="CHEBI:68623"/>
        <dbReference type="ChEBI" id="CHEBI:132210"/>
        <dbReference type="EC" id="2.4.1.187"/>
    </reaction>
</comment>
<dbReference type="CDD" id="cd06533">
    <property type="entry name" value="Glyco_transf_WecG_TagA"/>
    <property type="match status" value="1"/>
</dbReference>
<evidence type="ECO:0000313" key="7">
    <source>
        <dbReference type="Proteomes" id="UP001549167"/>
    </source>
</evidence>
<evidence type="ECO:0000256" key="4">
    <source>
        <dbReference type="ARBA" id="ARBA00023316"/>
    </source>
</evidence>
<sequence>MKVVKFLGIPFLYIDQAEFINLMAQRIEDKDKTFVVTVNPESAMIGQRDQHFMNVLHRATHVTADGIGIVKGVRLVGDYLPERVTGYDSMIGLLERGNEHGYRVFLLGGREDVVQEAAGRVSSRYPGLDAVDYHHGYFDFNDESVIDAIKAFQPNLVLVGLGVPRQEQWIDAHFDKFDQGVFIGVGGSIDVLGGYVKRAPETWRRLNLEWLYRFLHQPSRWRRAFVLPQFIGTVLKKRFKS</sequence>
<keyword evidence="1 5" id="KW-0328">Glycosyltransferase</keyword>
<name>A0ABV2KXA5_9BACI</name>
<comment type="function">
    <text evidence="5">Catalyzes the conversion of GlcNAc-PP-undecaprenol into ManNAc-GlcNAc-PP-undecaprenol, the first committed lipid intermediate in the de novo synthesis of teichoic acid.</text>
</comment>
<evidence type="ECO:0000313" key="6">
    <source>
        <dbReference type="EMBL" id="MET3684215.1"/>
    </source>
</evidence>
<keyword evidence="7" id="KW-1185">Reference proteome</keyword>
<dbReference type="RefSeq" id="WP_354221361.1">
    <property type="nucleotide sequence ID" value="NZ_JBEPMX010000014.1"/>
</dbReference>
<dbReference type="PANTHER" id="PTHR34136:SF1">
    <property type="entry name" value="UDP-N-ACETYL-D-MANNOSAMINURONIC ACID TRANSFERASE"/>
    <property type="match status" value="1"/>
</dbReference>
<dbReference type="EC" id="2.4.1.187" evidence="5"/>